<dbReference type="Pfam" id="PF04074">
    <property type="entry name" value="DUF386"/>
    <property type="match status" value="1"/>
</dbReference>
<accession>A0A9D1M904</accession>
<dbReference type="PANTHER" id="PTHR34986">
    <property type="entry name" value="EVOLVED BETA-GALACTOSIDASE SUBUNIT BETA"/>
    <property type="match status" value="1"/>
</dbReference>
<feature type="non-terminal residue" evidence="1">
    <location>
        <position position="1"/>
    </location>
</feature>
<dbReference type="InterPro" id="IPR037012">
    <property type="entry name" value="NanQ/TabA/YiaL_sf"/>
</dbReference>
<organism evidence="1 2">
    <name type="scientific">Candidatus Gallibacteroides avistercoris</name>
    <dbReference type="NCBI Taxonomy" id="2840833"/>
    <lineage>
        <taxon>Bacteria</taxon>
        <taxon>Pseudomonadati</taxon>
        <taxon>Bacteroidota</taxon>
        <taxon>Bacteroidia</taxon>
        <taxon>Bacteroidales</taxon>
        <taxon>Bacteroidaceae</taxon>
        <taxon>Bacteroidaceae incertae sedis</taxon>
        <taxon>Candidatus Gallibacteroides</taxon>
    </lineage>
</organism>
<dbReference type="GO" id="GO:0005829">
    <property type="term" value="C:cytosol"/>
    <property type="evidence" value="ECO:0007669"/>
    <property type="project" value="TreeGrafter"/>
</dbReference>
<proteinExistence type="predicted"/>
<name>A0A9D1M904_9BACT</name>
<evidence type="ECO:0000313" key="2">
    <source>
        <dbReference type="Proteomes" id="UP000824112"/>
    </source>
</evidence>
<dbReference type="AlphaFoldDB" id="A0A9D1M904"/>
<dbReference type="InterPro" id="IPR004375">
    <property type="entry name" value="NanQ/TabA/YiaL"/>
</dbReference>
<dbReference type="PANTHER" id="PTHR34986:SF1">
    <property type="entry name" value="PROTEIN YIAL"/>
    <property type="match status" value="1"/>
</dbReference>
<gene>
    <name evidence="1" type="ORF">IAB03_09635</name>
</gene>
<reference evidence="1" key="2">
    <citation type="journal article" date="2021" name="PeerJ">
        <title>Extensive microbial diversity within the chicken gut microbiome revealed by metagenomics and culture.</title>
        <authorList>
            <person name="Gilroy R."/>
            <person name="Ravi A."/>
            <person name="Getino M."/>
            <person name="Pursley I."/>
            <person name="Horton D.L."/>
            <person name="Alikhan N.F."/>
            <person name="Baker D."/>
            <person name="Gharbi K."/>
            <person name="Hall N."/>
            <person name="Watson M."/>
            <person name="Adriaenssens E.M."/>
            <person name="Foster-Nyarko E."/>
            <person name="Jarju S."/>
            <person name="Secka A."/>
            <person name="Antonio M."/>
            <person name="Oren A."/>
            <person name="Chaudhuri R.R."/>
            <person name="La Ragione R."/>
            <person name="Hildebrand F."/>
            <person name="Pallen M.J."/>
        </authorList>
    </citation>
    <scope>NUCLEOTIDE SEQUENCE</scope>
    <source>
        <strain evidence="1">CHK158-818</strain>
    </source>
</reference>
<reference evidence="1" key="1">
    <citation type="submission" date="2020-10" db="EMBL/GenBank/DDBJ databases">
        <authorList>
            <person name="Gilroy R."/>
        </authorList>
    </citation>
    <scope>NUCLEOTIDE SEQUENCE</scope>
    <source>
        <strain evidence="1">CHK158-818</strain>
    </source>
</reference>
<comment type="caution">
    <text evidence="1">The sequence shown here is derived from an EMBL/GenBank/DDBJ whole genome shotgun (WGS) entry which is preliminary data.</text>
</comment>
<dbReference type="SUPFAM" id="SSF51197">
    <property type="entry name" value="Clavaminate synthase-like"/>
    <property type="match status" value="1"/>
</dbReference>
<dbReference type="EMBL" id="DVNA01000221">
    <property type="protein sequence ID" value="HIU56050.1"/>
    <property type="molecule type" value="Genomic_DNA"/>
</dbReference>
<dbReference type="NCBIfam" id="TIGR00022">
    <property type="entry name" value="YhcH/YjgK/YiaL family protein"/>
    <property type="match status" value="1"/>
</dbReference>
<protein>
    <submittedName>
        <fullName evidence="1">YhcH/YjgK/YiaL family protein</fullName>
    </submittedName>
</protein>
<dbReference type="Gene3D" id="2.60.120.370">
    <property type="entry name" value="YhcH/YjgK/YiaL"/>
    <property type="match status" value="1"/>
</dbReference>
<dbReference type="Proteomes" id="UP000824112">
    <property type="component" value="Unassembled WGS sequence"/>
</dbReference>
<sequence>QPLEFHNRYIDVHIPLSARETIGWADRSNLHEIKSPYQWDSDCGFYAEHPEQYFHVSPGMFAVVFPEDAHAPTIASGCLKKLIAKIKIDIL</sequence>
<evidence type="ECO:0000313" key="1">
    <source>
        <dbReference type="EMBL" id="HIU56050.1"/>
    </source>
</evidence>